<comment type="caution">
    <text evidence="2">The sequence shown here is derived from an EMBL/GenBank/DDBJ whole genome shotgun (WGS) entry which is preliminary data.</text>
</comment>
<dbReference type="InterPro" id="IPR011990">
    <property type="entry name" value="TPR-like_helical_dom_sf"/>
</dbReference>
<dbReference type="InterPro" id="IPR019734">
    <property type="entry name" value="TPR_rpt"/>
</dbReference>
<organism evidence="2 3">
    <name type="scientific">Microcystis aeruginosa Ma_QC_Ch_20071001_S25D</name>
    <dbReference type="NCBI Taxonomy" id="2486250"/>
    <lineage>
        <taxon>Bacteria</taxon>
        <taxon>Bacillati</taxon>
        <taxon>Cyanobacteriota</taxon>
        <taxon>Cyanophyceae</taxon>
        <taxon>Oscillatoriophycideae</taxon>
        <taxon>Chroococcales</taxon>
        <taxon>Microcystaceae</taxon>
        <taxon>Microcystis</taxon>
    </lineage>
</organism>
<evidence type="ECO:0000313" key="2">
    <source>
        <dbReference type="EMBL" id="TRU54791.1"/>
    </source>
</evidence>
<accession>A0A552G742</accession>
<gene>
    <name evidence="2" type="ORF">EWV57_00775</name>
</gene>
<name>A0A552G742_MICAE</name>
<feature type="repeat" description="TPR" evidence="1">
    <location>
        <begin position="26"/>
        <end position="59"/>
    </location>
</feature>
<keyword evidence="1" id="KW-0802">TPR repeat</keyword>
<dbReference type="PROSITE" id="PS50005">
    <property type="entry name" value="TPR"/>
    <property type="match status" value="1"/>
</dbReference>
<dbReference type="SUPFAM" id="SSF48452">
    <property type="entry name" value="TPR-like"/>
    <property type="match status" value="1"/>
</dbReference>
<dbReference type="Proteomes" id="UP000316958">
    <property type="component" value="Unassembled WGS sequence"/>
</dbReference>
<sequence>MASYDQRNQHVNTQFNINQVSQSPDPDTLFNQGIQFLEAKSYQQSINFLKDVIEADPSIAPAYYYLALALLGGRRPKILKRSEIEEIDQLLTTATAMGDSDATVQWFRVLVRDDYYSGNRIKCPSPSIANILESIHPGATNIDRLRVLLAKLPMTNNQLYIELVKQIS</sequence>
<protein>
    <submittedName>
        <fullName evidence="2">Uncharacterized protein</fullName>
    </submittedName>
</protein>
<dbReference type="AlphaFoldDB" id="A0A552G742"/>
<reference evidence="2 3" key="1">
    <citation type="submission" date="2019-01" db="EMBL/GenBank/DDBJ databases">
        <title>Coherence of Microcystis species and biogeography revealed through population genomics.</title>
        <authorList>
            <person name="Perez-Carrascal O.M."/>
            <person name="Terrat Y."/>
            <person name="Giani A."/>
            <person name="Fortin N."/>
            <person name="Tromas N."/>
            <person name="Shapiro B.J."/>
        </authorList>
    </citation>
    <scope>NUCLEOTIDE SEQUENCE [LARGE SCALE GENOMIC DNA]</scope>
    <source>
        <strain evidence="2">Ma_QC_Ch_20071001_S25D</strain>
    </source>
</reference>
<evidence type="ECO:0000313" key="3">
    <source>
        <dbReference type="Proteomes" id="UP000316958"/>
    </source>
</evidence>
<evidence type="ECO:0000256" key="1">
    <source>
        <dbReference type="PROSITE-ProRule" id="PRU00339"/>
    </source>
</evidence>
<dbReference type="Gene3D" id="1.25.40.10">
    <property type="entry name" value="Tetratricopeptide repeat domain"/>
    <property type="match status" value="1"/>
</dbReference>
<proteinExistence type="predicted"/>
<dbReference type="EMBL" id="SFBE01000015">
    <property type="protein sequence ID" value="TRU54791.1"/>
    <property type="molecule type" value="Genomic_DNA"/>
</dbReference>